<proteinExistence type="predicted"/>
<keyword evidence="1" id="KW-0472">Membrane</keyword>
<protein>
    <submittedName>
        <fullName evidence="2">Uncharacterized protein</fullName>
    </submittedName>
</protein>
<dbReference type="EMBL" id="KY684116">
    <property type="protein sequence ID" value="ARF12605.1"/>
    <property type="molecule type" value="Genomic_DNA"/>
</dbReference>
<accession>A0A1V0SLJ1</accession>
<evidence type="ECO:0000256" key="1">
    <source>
        <dbReference type="SAM" id="Phobius"/>
    </source>
</evidence>
<organism evidence="2">
    <name type="scientific">Klosneuvirus KNV1</name>
    <dbReference type="NCBI Taxonomy" id="1977640"/>
    <lineage>
        <taxon>Viruses</taxon>
        <taxon>Varidnaviria</taxon>
        <taxon>Bamfordvirae</taxon>
        <taxon>Nucleocytoviricota</taxon>
        <taxon>Megaviricetes</taxon>
        <taxon>Imitervirales</taxon>
        <taxon>Mimiviridae</taxon>
        <taxon>Klosneuvirinae</taxon>
        <taxon>Klosneuvirus</taxon>
    </lineage>
</organism>
<keyword evidence="1" id="KW-0812">Transmembrane</keyword>
<feature type="transmembrane region" description="Helical" evidence="1">
    <location>
        <begin position="12"/>
        <end position="31"/>
    </location>
</feature>
<reference evidence="2" key="1">
    <citation type="journal article" date="2017" name="Science">
        <title>Giant viruses with an expanded complement of translation system components.</title>
        <authorList>
            <person name="Schulz F."/>
            <person name="Yutin N."/>
            <person name="Ivanova N.N."/>
            <person name="Ortega D.R."/>
            <person name="Lee T.K."/>
            <person name="Vierheilig J."/>
            <person name="Daims H."/>
            <person name="Horn M."/>
            <person name="Wagner M."/>
            <person name="Jensen G.J."/>
            <person name="Kyrpides N.C."/>
            <person name="Koonin E.V."/>
            <person name="Woyke T."/>
        </authorList>
    </citation>
    <scope>NUCLEOTIDE SEQUENCE</scope>
    <source>
        <strain evidence="2">KNV1</strain>
    </source>
</reference>
<name>A0A1V0SLJ1_9VIRU</name>
<keyword evidence="1" id="KW-1133">Transmembrane helix</keyword>
<evidence type="ECO:0000313" key="2">
    <source>
        <dbReference type="EMBL" id="ARF12605.1"/>
    </source>
</evidence>
<gene>
    <name evidence="2" type="ORF">Klosneuvirus_9_7</name>
</gene>
<sequence length="95" mass="11113">MNSIININSCDLAMITLFFIIIFAFGIYKYMHNEKPYNDLDKQVDEILNRTDTIIKQQIKTEIPKNLDVDDYRIPEFLINSDSASALEHETKSRL</sequence>